<protein>
    <recommendedName>
        <fullName evidence="3">RecF/RecN/SMC N-terminal domain-containing protein</fullName>
    </recommendedName>
</protein>
<evidence type="ECO:0000256" key="1">
    <source>
        <dbReference type="SAM" id="Coils"/>
    </source>
</evidence>
<dbReference type="Gene3D" id="3.40.50.300">
    <property type="entry name" value="P-loop containing nucleotide triphosphate hydrolases"/>
    <property type="match status" value="1"/>
</dbReference>
<dbReference type="SUPFAM" id="SSF52540">
    <property type="entry name" value="P-loop containing nucleoside triphosphate hydrolases"/>
    <property type="match status" value="1"/>
</dbReference>
<proteinExistence type="predicted"/>
<keyword evidence="1" id="KW-0175">Coiled coil</keyword>
<feature type="non-terminal residue" evidence="2">
    <location>
        <position position="1"/>
    </location>
</feature>
<dbReference type="AlphaFoldDB" id="A0A0F9C8K7"/>
<dbReference type="Gene3D" id="1.10.287.1490">
    <property type="match status" value="1"/>
</dbReference>
<evidence type="ECO:0008006" key="3">
    <source>
        <dbReference type="Google" id="ProtNLM"/>
    </source>
</evidence>
<accession>A0A0F9C8K7</accession>
<gene>
    <name evidence="2" type="ORF">LCGC14_2355120</name>
</gene>
<dbReference type="PANTHER" id="PTHR32114">
    <property type="entry name" value="ABC TRANSPORTER ABCH.3"/>
    <property type="match status" value="1"/>
</dbReference>
<name>A0A0F9C8K7_9ZZZZ</name>
<dbReference type="SUPFAM" id="SSF75712">
    <property type="entry name" value="Rad50 coiled-coil Zn hook"/>
    <property type="match status" value="1"/>
</dbReference>
<feature type="coiled-coil region" evidence="1">
    <location>
        <begin position="180"/>
        <end position="207"/>
    </location>
</feature>
<dbReference type="InterPro" id="IPR027417">
    <property type="entry name" value="P-loop_NTPase"/>
</dbReference>
<dbReference type="PANTHER" id="PTHR32114:SF2">
    <property type="entry name" value="ABC TRANSPORTER ABCH.3"/>
    <property type="match status" value="1"/>
</dbReference>
<organism evidence="2">
    <name type="scientific">marine sediment metagenome</name>
    <dbReference type="NCBI Taxonomy" id="412755"/>
    <lineage>
        <taxon>unclassified sequences</taxon>
        <taxon>metagenomes</taxon>
        <taxon>ecological metagenomes</taxon>
    </lineage>
</organism>
<reference evidence="2" key="1">
    <citation type="journal article" date="2015" name="Nature">
        <title>Complex archaea that bridge the gap between prokaryotes and eukaryotes.</title>
        <authorList>
            <person name="Spang A."/>
            <person name="Saw J.H."/>
            <person name="Jorgensen S.L."/>
            <person name="Zaremba-Niedzwiedzka K."/>
            <person name="Martijn J."/>
            <person name="Lind A.E."/>
            <person name="van Eijk R."/>
            <person name="Schleper C."/>
            <person name="Guy L."/>
            <person name="Ettema T.J."/>
        </authorList>
    </citation>
    <scope>NUCLEOTIDE SEQUENCE</scope>
</reference>
<comment type="caution">
    <text evidence="2">The sequence shown here is derived from an EMBL/GenBank/DDBJ whole genome shotgun (WGS) entry which is preliminary data.</text>
</comment>
<sequence length="450" mass="52143">RWLQASDVASEHCDTLRDDLERISSDISFLNGALTSLRERYRGIREASGVWTHERKERLSELKQSEQDRTKKVGDLETEYKQLQKQLESHRSRLSELLTELGDINGTLNNMTWDLETDKREENKLEELIVEGQKQLSTKKDICPVCKQPWTSSKATAHRKKLRSDVAVWKKKQQVCSRHQQQLIRQIKKMKKDVAKCDKKLQREAQDGRNLQDRETILYGKLSTAETELKNDQRDLGVLSRGKNPHKEQVKEIKIDIRTKKEELVELEKKQRLKIRKLERTQFWVKAFKEVRLYLMEQTLKHLEIVTNSILPELGLGEWNIYYEVERETKSGGISRGFNVIIVSPSLKKGPVPWESWSGGEGQRLRLAGAFALSEILLNQAGVDPDLEILDEPAHRLSPEGLRDLCAMLQDRARRLDRATWYIDHQSVEQVGFDSVVTVEKDGTGSHVQY</sequence>
<feature type="coiled-coil region" evidence="1">
    <location>
        <begin position="250"/>
        <end position="281"/>
    </location>
</feature>
<evidence type="ECO:0000313" key="2">
    <source>
        <dbReference type="EMBL" id="KKL45494.1"/>
    </source>
</evidence>
<feature type="coiled-coil region" evidence="1">
    <location>
        <begin position="73"/>
        <end position="100"/>
    </location>
</feature>
<dbReference type="EMBL" id="LAZR01034365">
    <property type="protein sequence ID" value="KKL45494.1"/>
    <property type="molecule type" value="Genomic_DNA"/>
</dbReference>